<dbReference type="EMBL" id="MNCJ02000320">
    <property type="protein sequence ID" value="KAF5806468.1"/>
    <property type="molecule type" value="Genomic_DNA"/>
</dbReference>
<feature type="compositionally biased region" description="Polar residues" evidence="1">
    <location>
        <begin position="23"/>
        <end position="33"/>
    </location>
</feature>
<dbReference type="AlphaFoldDB" id="A0A9K3NPA6"/>
<feature type="region of interest" description="Disordered" evidence="1">
    <location>
        <begin position="19"/>
        <end position="45"/>
    </location>
</feature>
<name>A0A9K3NPA6_HELAN</name>
<evidence type="ECO:0000256" key="1">
    <source>
        <dbReference type="SAM" id="MobiDB-lite"/>
    </source>
</evidence>
<keyword evidence="3" id="KW-1185">Reference proteome</keyword>
<comment type="caution">
    <text evidence="2">The sequence shown here is derived from an EMBL/GenBank/DDBJ whole genome shotgun (WGS) entry which is preliminary data.</text>
</comment>
<reference evidence="2" key="2">
    <citation type="submission" date="2020-06" db="EMBL/GenBank/DDBJ databases">
        <title>Helianthus annuus Genome sequencing and assembly Release 2.</title>
        <authorList>
            <person name="Gouzy J."/>
            <person name="Langlade N."/>
            <person name="Munos S."/>
        </authorList>
    </citation>
    <scope>NUCLEOTIDE SEQUENCE</scope>
    <source>
        <tissue evidence="2">Leaves</tissue>
    </source>
</reference>
<reference evidence="2" key="1">
    <citation type="journal article" date="2017" name="Nature">
        <title>The sunflower genome provides insights into oil metabolism, flowering and Asterid evolution.</title>
        <authorList>
            <person name="Badouin H."/>
            <person name="Gouzy J."/>
            <person name="Grassa C.J."/>
            <person name="Murat F."/>
            <person name="Staton S.E."/>
            <person name="Cottret L."/>
            <person name="Lelandais-Briere C."/>
            <person name="Owens G.L."/>
            <person name="Carrere S."/>
            <person name="Mayjonade B."/>
            <person name="Legrand L."/>
            <person name="Gill N."/>
            <person name="Kane N.C."/>
            <person name="Bowers J.E."/>
            <person name="Hubner S."/>
            <person name="Bellec A."/>
            <person name="Berard A."/>
            <person name="Berges H."/>
            <person name="Blanchet N."/>
            <person name="Boniface M.C."/>
            <person name="Brunel D."/>
            <person name="Catrice O."/>
            <person name="Chaidir N."/>
            <person name="Claudel C."/>
            <person name="Donnadieu C."/>
            <person name="Faraut T."/>
            <person name="Fievet G."/>
            <person name="Helmstetter N."/>
            <person name="King M."/>
            <person name="Knapp S.J."/>
            <person name="Lai Z."/>
            <person name="Le Paslier M.C."/>
            <person name="Lippi Y."/>
            <person name="Lorenzon L."/>
            <person name="Mandel J.R."/>
            <person name="Marage G."/>
            <person name="Marchand G."/>
            <person name="Marquand E."/>
            <person name="Bret-Mestries E."/>
            <person name="Morien E."/>
            <person name="Nambeesan S."/>
            <person name="Nguyen T."/>
            <person name="Pegot-Espagnet P."/>
            <person name="Pouilly N."/>
            <person name="Raftis F."/>
            <person name="Sallet E."/>
            <person name="Schiex T."/>
            <person name="Thomas J."/>
            <person name="Vandecasteele C."/>
            <person name="Vares D."/>
            <person name="Vear F."/>
            <person name="Vautrin S."/>
            <person name="Crespi M."/>
            <person name="Mangin B."/>
            <person name="Burke J.M."/>
            <person name="Salse J."/>
            <person name="Munos S."/>
            <person name="Vincourt P."/>
            <person name="Rieseberg L.H."/>
            <person name="Langlade N.B."/>
        </authorList>
    </citation>
    <scope>NUCLEOTIDE SEQUENCE</scope>
    <source>
        <tissue evidence="2">Leaves</tissue>
    </source>
</reference>
<evidence type="ECO:0000313" key="3">
    <source>
        <dbReference type="Proteomes" id="UP000215914"/>
    </source>
</evidence>
<dbReference type="Proteomes" id="UP000215914">
    <property type="component" value="Unassembled WGS sequence"/>
</dbReference>
<sequence length="70" mass="7486">MIRLGSYCQFGLGLSLGSVDSGQTGSTQSTLVNRSQHSQSQSRRITATSVRVSSVWCGSMSNVVQSTWSD</sequence>
<dbReference type="Gramene" id="mRNA:HanXRQr2_Chr05g0221851">
    <property type="protein sequence ID" value="CDS:HanXRQr2_Chr05g0221851.1"/>
    <property type="gene ID" value="HanXRQr2_Chr05g0221851"/>
</dbReference>
<feature type="compositionally biased region" description="Low complexity" evidence="1">
    <location>
        <begin position="34"/>
        <end position="44"/>
    </location>
</feature>
<evidence type="ECO:0000313" key="2">
    <source>
        <dbReference type="EMBL" id="KAF5806468.1"/>
    </source>
</evidence>
<protein>
    <submittedName>
        <fullName evidence="2">Uncharacterized protein</fullName>
    </submittedName>
</protein>
<proteinExistence type="predicted"/>
<organism evidence="2 3">
    <name type="scientific">Helianthus annuus</name>
    <name type="common">Common sunflower</name>
    <dbReference type="NCBI Taxonomy" id="4232"/>
    <lineage>
        <taxon>Eukaryota</taxon>
        <taxon>Viridiplantae</taxon>
        <taxon>Streptophyta</taxon>
        <taxon>Embryophyta</taxon>
        <taxon>Tracheophyta</taxon>
        <taxon>Spermatophyta</taxon>
        <taxon>Magnoliopsida</taxon>
        <taxon>eudicotyledons</taxon>
        <taxon>Gunneridae</taxon>
        <taxon>Pentapetalae</taxon>
        <taxon>asterids</taxon>
        <taxon>campanulids</taxon>
        <taxon>Asterales</taxon>
        <taxon>Asteraceae</taxon>
        <taxon>Asteroideae</taxon>
        <taxon>Heliantheae alliance</taxon>
        <taxon>Heliantheae</taxon>
        <taxon>Helianthus</taxon>
    </lineage>
</organism>
<accession>A0A9K3NPA6</accession>
<gene>
    <name evidence="2" type="ORF">HanXRQr2_Chr05g0221851</name>
</gene>